<protein>
    <submittedName>
        <fullName evidence="3">Uncharacterized protein</fullName>
    </submittedName>
</protein>
<dbReference type="STRING" id="1392250.A0A2I2G8C6"/>
<reference evidence="3 4" key="1">
    <citation type="submission" date="2016-12" db="EMBL/GenBank/DDBJ databases">
        <title>The genomes of Aspergillus section Nigri reveals drivers in fungal speciation.</title>
        <authorList>
            <consortium name="DOE Joint Genome Institute"/>
            <person name="Vesth T.C."/>
            <person name="Nybo J."/>
            <person name="Theobald S."/>
            <person name="Brandl J."/>
            <person name="Frisvad J.C."/>
            <person name="Nielsen K.F."/>
            <person name="Lyhne E.K."/>
            <person name="Kogle M.E."/>
            <person name="Kuo A."/>
            <person name="Riley R."/>
            <person name="Clum A."/>
            <person name="Nolan M."/>
            <person name="Lipzen A."/>
            <person name="Salamov A."/>
            <person name="Henrissat B."/>
            <person name="Wiebenga A."/>
            <person name="De Vries R.P."/>
            <person name="Grigoriev I.V."/>
            <person name="Mortensen U.H."/>
            <person name="Andersen M.R."/>
            <person name="Baker S.E."/>
        </authorList>
    </citation>
    <scope>NUCLEOTIDE SEQUENCE [LARGE SCALE GENOMIC DNA]</scope>
    <source>
        <strain evidence="3 4">IBT 23096</strain>
    </source>
</reference>
<sequence>MNVRLFLPLLGLLLGARSQECTPPDGQIYFNITGQDSIDALSSSCTTLVGPVSVASNFSGEFVLPKITNMTNEFSVTSKFSPNVAVIDLPDLEYMGSTFRLGSVAETLERISVPKVESLQSLSLYQYRDNATVDFRSLRTLKDLYIQGNYSRVRLDSLRNVTSLTICNTKECDFLGTQTARRGMKVSLPNLETVDILQVTGGIAKLAVPKISSGVIRVESDKTPADFDFAQVTSVPDGSSLNIQGHITRLSLPRLESILGNFDVKTSHPLEVNLPVLTESQGLYLNGSIKSVSLPALEVPPRIRVHSDLDLNCGKLRDEVIDKTGEPAQEWDILCKSTYKPWLNTKRKVIIGVVVGVGGLAVLVAAWFFWKKRASKRKKIDGMVDELTTWRQSQDNPPPPYTRNT</sequence>
<keyword evidence="1" id="KW-0472">Membrane</keyword>
<feature type="transmembrane region" description="Helical" evidence="1">
    <location>
        <begin position="349"/>
        <end position="370"/>
    </location>
</feature>
<evidence type="ECO:0000256" key="1">
    <source>
        <dbReference type="SAM" id="Phobius"/>
    </source>
</evidence>
<feature type="signal peptide" evidence="2">
    <location>
        <begin position="1"/>
        <end position="18"/>
    </location>
</feature>
<proteinExistence type="predicted"/>
<keyword evidence="2" id="KW-0732">Signal</keyword>
<evidence type="ECO:0000313" key="3">
    <source>
        <dbReference type="EMBL" id="PLB49139.1"/>
    </source>
</evidence>
<dbReference type="AlphaFoldDB" id="A0A2I2G8C6"/>
<keyword evidence="4" id="KW-1185">Reference proteome</keyword>
<dbReference type="EMBL" id="MSFO01000004">
    <property type="protein sequence ID" value="PLB49139.1"/>
    <property type="molecule type" value="Genomic_DNA"/>
</dbReference>
<comment type="caution">
    <text evidence="3">The sequence shown here is derived from an EMBL/GenBank/DDBJ whole genome shotgun (WGS) entry which is preliminary data.</text>
</comment>
<keyword evidence="1" id="KW-0812">Transmembrane</keyword>
<keyword evidence="1" id="KW-1133">Transmembrane helix</keyword>
<organism evidence="3 4">
    <name type="scientific">Aspergillus steynii IBT 23096</name>
    <dbReference type="NCBI Taxonomy" id="1392250"/>
    <lineage>
        <taxon>Eukaryota</taxon>
        <taxon>Fungi</taxon>
        <taxon>Dikarya</taxon>
        <taxon>Ascomycota</taxon>
        <taxon>Pezizomycotina</taxon>
        <taxon>Eurotiomycetes</taxon>
        <taxon>Eurotiomycetidae</taxon>
        <taxon>Eurotiales</taxon>
        <taxon>Aspergillaceae</taxon>
        <taxon>Aspergillus</taxon>
        <taxon>Aspergillus subgen. Circumdati</taxon>
    </lineage>
</organism>
<feature type="chain" id="PRO_5014197788" evidence="2">
    <location>
        <begin position="19"/>
        <end position="405"/>
    </location>
</feature>
<name>A0A2I2G8C6_9EURO</name>
<dbReference type="GeneID" id="36560960"/>
<evidence type="ECO:0000313" key="4">
    <source>
        <dbReference type="Proteomes" id="UP000234275"/>
    </source>
</evidence>
<dbReference type="RefSeq" id="XP_024704441.1">
    <property type="nucleotide sequence ID" value="XM_024853262.1"/>
</dbReference>
<gene>
    <name evidence="3" type="ORF">P170DRAFT_475456</name>
</gene>
<dbReference type="OrthoDB" id="536881at2759"/>
<dbReference type="Proteomes" id="UP000234275">
    <property type="component" value="Unassembled WGS sequence"/>
</dbReference>
<accession>A0A2I2G8C6</accession>
<evidence type="ECO:0000256" key="2">
    <source>
        <dbReference type="SAM" id="SignalP"/>
    </source>
</evidence>
<dbReference type="VEuPathDB" id="FungiDB:P170DRAFT_475456"/>